<dbReference type="InterPro" id="IPR000504">
    <property type="entry name" value="RRM_dom"/>
</dbReference>
<evidence type="ECO:0000256" key="4">
    <source>
        <dbReference type="ARBA" id="ARBA00022884"/>
    </source>
</evidence>
<dbReference type="AlphaFoldDB" id="A0AAN8K0L2"/>
<dbReference type="PANTHER" id="PTHR16105">
    <property type="entry name" value="RNA-BINDING REGION-CONTAINING PROTEIN 3"/>
    <property type="match status" value="1"/>
</dbReference>
<feature type="domain" description="RRM" evidence="8">
    <location>
        <begin position="351"/>
        <end position="434"/>
    </location>
</feature>
<dbReference type="InterPro" id="IPR034147">
    <property type="entry name" value="RBM40_RRM1"/>
</dbReference>
<dbReference type="SMART" id="SM00360">
    <property type="entry name" value="RRM"/>
    <property type="match status" value="2"/>
</dbReference>
<feature type="compositionally biased region" description="Pro residues" evidence="7">
    <location>
        <begin position="177"/>
        <end position="187"/>
    </location>
</feature>
<feature type="region of interest" description="Disordered" evidence="7">
    <location>
        <begin position="86"/>
        <end position="111"/>
    </location>
</feature>
<accession>A0AAN8K0L2</accession>
<evidence type="ECO:0000256" key="7">
    <source>
        <dbReference type="SAM" id="MobiDB-lite"/>
    </source>
</evidence>
<dbReference type="CDD" id="cd12238">
    <property type="entry name" value="RRM1_RBM40_like"/>
    <property type="match status" value="1"/>
</dbReference>
<evidence type="ECO:0000259" key="8">
    <source>
        <dbReference type="PROSITE" id="PS50102"/>
    </source>
</evidence>
<dbReference type="InterPro" id="IPR035979">
    <property type="entry name" value="RBD_domain_sf"/>
</dbReference>
<keyword evidence="5" id="KW-0539">Nucleus</keyword>
<comment type="caution">
    <text evidence="9">The sequence shown here is derived from an EMBL/GenBank/DDBJ whole genome shotgun (WGS) entry which is preliminary data.</text>
</comment>
<feature type="domain" description="RRM" evidence="8">
    <location>
        <begin position="6"/>
        <end position="81"/>
    </location>
</feature>
<keyword evidence="3" id="KW-0677">Repeat</keyword>
<dbReference type="GO" id="GO:0097157">
    <property type="term" value="F:pre-mRNA intronic binding"/>
    <property type="evidence" value="ECO:0007669"/>
    <property type="project" value="TreeGrafter"/>
</dbReference>
<dbReference type="FunFam" id="3.30.70.330:FF:000207">
    <property type="entry name" value="RNA-binding region (RNP1, RRM)-containing 3"/>
    <property type="match status" value="1"/>
</dbReference>
<sequence>MTALKNILLIRHLPSVLSNEEKKDLLKHFGAKDVHITGTKGALKEAAFATFDDSDTCSKALSRLHQLEILGSRLVVEYAKTTPETKLHPPSLNIEKKTKKEDKKDEVEEKSIQFEPPQDEVYAKWGLNYPRNPRFRYVYPSPTVTILTNIANALAACPKFYTQVLHLMNKMNLPAPFAQPTPTPPVPSGEIKESSSESEIESDTEITTKAAKKKKRQLKEKKDRPKKRMKLIDDFPTLATAPVEPSKVFELDDQATAQRKIQLNLPSVIPETVENRTKPSIEKETRKEQIVEGFGIIEPVAKPVTSEDNENDDDNCSEFISSEELRRGRISKEERREINVFRKYERGEPSCRLYIKNLAKQTTDKDLKYIYGRYIDWTNSTQVNIFDVRVMKEGRMKGQAFVTLPSEDVAISAVNETHAFILNDKPMLVVSFKNQIIQRLEYLVWLQLLYL</sequence>
<evidence type="ECO:0000313" key="10">
    <source>
        <dbReference type="Proteomes" id="UP001347796"/>
    </source>
</evidence>
<dbReference type="GO" id="GO:0000398">
    <property type="term" value="P:mRNA splicing, via spliceosome"/>
    <property type="evidence" value="ECO:0007669"/>
    <property type="project" value="TreeGrafter"/>
</dbReference>
<evidence type="ECO:0000256" key="6">
    <source>
        <dbReference type="PROSITE-ProRule" id="PRU00176"/>
    </source>
</evidence>
<dbReference type="GO" id="GO:0005689">
    <property type="term" value="C:U12-type spliceosomal complex"/>
    <property type="evidence" value="ECO:0007669"/>
    <property type="project" value="TreeGrafter"/>
</dbReference>
<evidence type="ECO:0000256" key="2">
    <source>
        <dbReference type="ARBA" id="ARBA00020364"/>
    </source>
</evidence>
<keyword evidence="10" id="KW-1185">Reference proteome</keyword>
<dbReference type="InterPro" id="IPR045164">
    <property type="entry name" value="RBM41/RNPC3"/>
</dbReference>
<feature type="region of interest" description="Disordered" evidence="7">
    <location>
        <begin position="176"/>
        <end position="228"/>
    </location>
</feature>
<comment type="subcellular location">
    <subcellularLocation>
        <location evidence="1">Nucleus</location>
    </subcellularLocation>
</comment>
<evidence type="ECO:0000313" key="9">
    <source>
        <dbReference type="EMBL" id="KAK6184008.1"/>
    </source>
</evidence>
<name>A0AAN8K0L2_PATCE</name>
<feature type="compositionally biased region" description="Basic residues" evidence="7">
    <location>
        <begin position="210"/>
        <end position="228"/>
    </location>
</feature>
<dbReference type="GO" id="GO:0030626">
    <property type="term" value="F:U12 snRNA binding"/>
    <property type="evidence" value="ECO:0007669"/>
    <property type="project" value="TreeGrafter"/>
</dbReference>
<dbReference type="Gene3D" id="6.10.250.610">
    <property type="match status" value="1"/>
</dbReference>
<evidence type="ECO:0000256" key="5">
    <source>
        <dbReference type="ARBA" id="ARBA00023242"/>
    </source>
</evidence>
<evidence type="ECO:0000256" key="1">
    <source>
        <dbReference type="ARBA" id="ARBA00004123"/>
    </source>
</evidence>
<protein>
    <recommendedName>
        <fullName evidence="2">RNA-binding region-containing protein 3</fullName>
    </recommendedName>
</protein>
<dbReference type="Pfam" id="PF00076">
    <property type="entry name" value="RRM_1"/>
    <property type="match status" value="1"/>
</dbReference>
<dbReference type="InterPro" id="IPR012677">
    <property type="entry name" value="Nucleotide-bd_a/b_plait_sf"/>
</dbReference>
<organism evidence="9 10">
    <name type="scientific">Patella caerulea</name>
    <name type="common">Rayed Mediterranean limpet</name>
    <dbReference type="NCBI Taxonomy" id="87958"/>
    <lineage>
        <taxon>Eukaryota</taxon>
        <taxon>Metazoa</taxon>
        <taxon>Spiralia</taxon>
        <taxon>Lophotrochozoa</taxon>
        <taxon>Mollusca</taxon>
        <taxon>Gastropoda</taxon>
        <taxon>Patellogastropoda</taxon>
        <taxon>Patelloidea</taxon>
        <taxon>Patellidae</taxon>
        <taxon>Patella</taxon>
    </lineage>
</organism>
<dbReference type="CDD" id="cd12239">
    <property type="entry name" value="RRM2_RBM40_like"/>
    <property type="match status" value="1"/>
</dbReference>
<dbReference type="PANTHER" id="PTHR16105:SF0">
    <property type="entry name" value="RNA-BINDING REGION-CONTAINING PROTEIN 3"/>
    <property type="match status" value="1"/>
</dbReference>
<reference evidence="9 10" key="1">
    <citation type="submission" date="2024-01" db="EMBL/GenBank/DDBJ databases">
        <title>The genome of the rayed Mediterranean limpet Patella caerulea (Linnaeus, 1758).</title>
        <authorList>
            <person name="Anh-Thu Weber A."/>
            <person name="Halstead-Nussloch G."/>
        </authorList>
    </citation>
    <scope>NUCLEOTIDE SEQUENCE [LARGE SCALE GENOMIC DNA]</scope>
    <source>
        <strain evidence="9">AATW-2023a</strain>
        <tissue evidence="9">Whole specimen</tissue>
    </source>
</reference>
<evidence type="ECO:0000256" key="3">
    <source>
        <dbReference type="ARBA" id="ARBA00022737"/>
    </source>
</evidence>
<dbReference type="Proteomes" id="UP001347796">
    <property type="component" value="Unassembled WGS sequence"/>
</dbReference>
<keyword evidence="4 6" id="KW-0694">RNA-binding</keyword>
<dbReference type="EMBL" id="JAZGQO010000006">
    <property type="protein sequence ID" value="KAK6184008.1"/>
    <property type="molecule type" value="Genomic_DNA"/>
</dbReference>
<dbReference type="Gene3D" id="3.30.70.330">
    <property type="match status" value="2"/>
</dbReference>
<feature type="compositionally biased region" description="Basic and acidic residues" evidence="7">
    <location>
        <begin position="94"/>
        <end position="111"/>
    </location>
</feature>
<dbReference type="PROSITE" id="PS50102">
    <property type="entry name" value="RRM"/>
    <property type="match status" value="2"/>
</dbReference>
<dbReference type="SUPFAM" id="SSF54928">
    <property type="entry name" value="RNA-binding domain, RBD"/>
    <property type="match status" value="2"/>
</dbReference>
<gene>
    <name evidence="9" type="ORF">SNE40_006556</name>
</gene>
<proteinExistence type="predicted"/>